<evidence type="ECO:0000256" key="2">
    <source>
        <dbReference type="ARBA" id="ARBA00022729"/>
    </source>
</evidence>
<name>A0ABR7DAL0_9CLOT</name>
<dbReference type="SUPFAM" id="SSF53850">
    <property type="entry name" value="Periplasmic binding protein-like II"/>
    <property type="match status" value="1"/>
</dbReference>
<dbReference type="PROSITE" id="PS51257">
    <property type="entry name" value="PROKAR_LIPOPROTEIN"/>
    <property type="match status" value="1"/>
</dbReference>
<dbReference type="InterPro" id="IPR050490">
    <property type="entry name" value="Bact_solute-bd_prot1"/>
</dbReference>
<accession>A0ABR7DAL0</accession>
<dbReference type="Pfam" id="PF01547">
    <property type="entry name" value="SBP_bac_1"/>
    <property type="match status" value="1"/>
</dbReference>
<proteinExistence type="predicted"/>
<dbReference type="EMBL" id="JACOOO010000004">
    <property type="protein sequence ID" value="MBC5627918.1"/>
    <property type="molecule type" value="Genomic_DNA"/>
</dbReference>
<keyword evidence="3" id="KW-0472">Membrane</keyword>
<dbReference type="PANTHER" id="PTHR43649">
    <property type="entry name" value="ARABINOSE-BINDING PROTEIN-RELATED"/>
    <property type="match status" value="1"/>
</dbReference>
<evidence type="ECO:0000256" key="5">
    <source>
        <dbReference type="ARBA" id="ARBA00023288"/>
    </source>
</evidence>
<evidence type="ECO:0000313" key="7">
    <source>
        <dbReference type="Proteomes" id="UP000596929"/>
    </source>
</evidence>
<keyword evidence="7" id="KW-1185">Reference proteome</keyword>
<dbReference type="Gene3D" id="3.40.190.10">
    <property type="entry name" value="Periplasmic binding protein-like II"/>
    <property type="match status" value="2"/>
</dbReference>
<comment type="caution">
    <text evidence="6">The sequence shown here is derived from an EMBL/GenBank/DDBJ whole genome shotgun (WGS) entry which is preliminary data.</text>
</comment>
<dbReference type="InterPro" id="IPR006059">
    <property type="entry name" value="SBP"/>
</dbReference>
<gene>
    <name evidence="6" type="ORF">H8S20_03330</name>
</gene>
<dbReference type="Proteomes" id="UP000596929">
    <property type="component" value="Unassembled WGS sequence"/>
</dbReference>
<dbReference type="RefSeq" id="WP_186859277.1">
    <property type="nucleotide sequence ID" value="NZ_JACOOO010000004.1"/>
</dbReference>
<keyword evidence="2" id="KW-0732">Signal</keyword>
<dbReference type="PANTHER" id="PTHR43649:SF33">
    <property type="entry name" value="POLYGALACTURONAN_RHAMNOGALACTURONAN-BINDING PROTEIN YTCQ"/>
    <property type="match status" value="1"/>
</dbReference>
<sequence length="430" mass="49669">MSKYNRMRTLLGLALVIISGIFISCSSLPKNSDDKITADNDGLEGTIRFVSNRTDKKTELESLINEFEEIHPKVKVELELIGDAEEILQRKATVGELPDITLVPGAIKVSEYNKYFIPLDDLGFNKDNIYNYASGIGSDGKLYNIDSSISWNGILYNKKIFEEAGIQVIPRTNEEFLEACKKIKAINKVPIAINYKNSWTMSTWVDIVPYAFNNKFEDEAVLDSTNILEKNNGLYKSLNFVRTIVQEGYCEDDLLNYEWEQCKKDIKNGEVVMIFWNSNYKYQLEDIGMNIKEIGMFPLPEINEIIVYGDYRFGISKNTKYPEVAKAFFKFTFEDDRYANAVNILPISKNSDRSRDFFKEVESFHIPVVIHDNILDYGEDYVNINHEKYDSFRKLTGLNYAFVQEYVVSDDVEELTNDLNSRWNELKIKD</sequence>
<evidence type="ECO:0000256" key="4">
    <source>
        <dbReference type="ARBA" id="ARBA00023139"/>
    </source>
</evidence>
<reference evidence="6 7" key="1">
    <citation type="submission" date="2020-08" db="EMBL/GenBank/DDBJ databases">
        <title>Genome public.</title>
        <authorList>
            <person name="Liu C."/>
            <person name="Sun Q."/>
        </authorList>
    </citation>
    <scope>NUCLEOTIDE SEQUENCE [LARGE SCALE GENOMIC DNA]</scope>
    <source>
        <strain evidence="6 7">NSJ-6</strain>
    </source>
</reference>
<evidence type="ECO:0000256" key="3">
    <source>
        <dbReference type="ARBA" id="ARBA00023136"/>
    </source>
</evidence>
<keyword evidence="4" id="KW-0564">Palmitate</keyword>
<protein>
    <submittedName>
        <fullName evidence="6">Extracellular solute-binding protein</fullName>
    </submittedName>
</protein>
<organism evidence="6 7">
    <name type="scientific">Clostridium hominis</name>
    <dbReference type="NCBI Taxonomy" id="2763036"/>
    <lineage>
        <taxon>Bacteria</taxon>
        <taxon>Bacillati</taxon>
        <taxon>Bacillota</taxon>
        <taxon>Clostridia</taxon>
        <taxon>Eubacteriales</taxon>
        <taxon>Clostridiaceae</taxon>
        <taxon>Clostridium</taxon>
    </lineage>
</organism>
<keyword evidence="1" id="KW-1003">Cell membrane</keyword>
<evidence type="ECO:0000313" key="6">
    <source>
        <dbReference type="EMBL" id="MBC5627918.1"/>
    </source>
</evidence>
<evidence type="ECO:0000256" key="1">
    <source>
        <dbReference type="ARBA" id="ARBA00022475"/>
    </source>
</evidence>
<keyword evidence="5" id="KW-0449">Lipoprotein</keyword>